<evidence type="ECO:0000256" key="8">
    <source>
        <dbReference type="ARBA" id="ARBA00022824"/>
    </source>
</evidence>
<evidence type="ECO:0000256" key="15">
    <source>
        <dbReference type="RuleBase" id="RU000461"/>
    </source>
</evidence>
<comment type="similarity">
    <text evidence="5 15">Belongs to the cytochrome P450 family.</text>
</comment>
<evidence type="ECO:0000256" key="9">
    <source>
        <dbReference type="ARBA" id="ARBA00022848"/>
    </source>
</evidence>
<dbReference type="GO" id="GO:0004497">
    <property type="term" value="F:monooxygenase activity"/>
    <property type="evidence" value="ECO:0007669"/>
    <property type="project" value="UniProtKB-KW"/>
</dbReference>
<feature type="binding site" description="axial binding residue" evidence="14">
    <location>
        <position position="416"/>
    </location>
    <ligand>
        <name>heme</name>
        <dbReference type="ChEBI" id="CHEBI:30413"/>
    </ligand>
    <ligandPart>
        <name>Fe</name>
        <dbReference type="ChEBI" id="CHEBI:18248"/>
    </ligandPart>
</feature>
<dbReference type="InterPro" id="IPR050476">
    <property type="entry name" value="Insect_CytP450_Detox"/>
</dbReference>
<dbReference type="PANTHER" id="PTHR24292">
    <property type="entry name" value="CYTOCHROME P450"/>
    <property type="match status" value="1"/>
</dbReference>
<evidence type="ECO:0000256" key="12">
    <source>
        <dbReference type="ARBA" id="ARBA00023033"/>
    </source>
</evidence>
<keyword evidence="13" id="KW-0472">Membrane</keyword>
<dbReference type="InterPro" id="IPR036396">
    <property type="entry name" value="Cyt_P450_sf"/>
</dbReference>
<dbReference type="CDD" id="cd11056">
    <property type="entry name" value="CYP6-like"/>
    <property type="match status" value="1"/>
</dbReference>
<keyword evidence="8" id="KW-0256">Endoplasmic reticulum</keyword>
<dbReference type="InterPro" id="IPR002401">
    <property type="entry name" value="Cyt_P450_E_grp-I"/>
</dbReference>
<evidence type="ECO:0000256" key="13">
    <source>
        <dbReference type="ARBA" id="ARBA00023136"/>
    </source>
</evidence>
<comment type="subcellular location">
    <subcellularLocation>
        <location evidence="4">Endoplasmic reticulum membrane</location>
        <topology evidence="4">Peripheral membrane protein</topology>
    </subcellularLocation>
    <subcellularLocation>
        <location evidence="3">Microsome membrane</location>
        <topology evidence="3">Peripheral membrane protein</topology>
    </subcellularLocation>
</comment>
<dbReference type="PROSITE" id="PS00086">
    <property type="entry name" value="CYTOCHROME_P450"/>
    <property type="match status" value="1"/>
</dbReference>
<organism evidence="16">
    <name type="scientific">Dendroctonus ponderosae</name>
    <name type="common">Mountain pine beetle</name>
    <dbReference type="NCBI Taxonomy" id="77166"/>
    <lineage>
        <taxon>Eukaryota</taxon>
        <taxon>Metazoa</taxon>
        <taxon>Ecdysozoa</taxon>
        <taxon>Arthropoda</taxon>
        <taxon>Hexapoda</taxon>
        <taxon>Insecta</taxon>
        <taxon>Pterygota</taxon>
        <taxon>Neoptera</taxon>
        <taxon>Endopterygota</taxon>
        <taxon>Coleoptera</taxon>
        <taxon>Polyphaga</taxon>
        <taxon>Cucujiformia</taxon>
        <taxon>Curculionidae</taxon>
        <taxon>Scolytinae</taxon>
        <taxon>Dendroctonus</taxon>
    </lineage>
</organism>
<dbReference type="SUPFAM" id="SSF48264">
    <property type="entry name" value="Cytochrome P450"/>
    <property type="match status" value="1"/>
</dbReference>
<comment type="function">
    <text evidence="2">May be involved in the metabolism of insect hormones and in the breakdown of synthetic insecticides.</text>
</comment>
<comment type="cofactor">
    <cofactor evidence="1 14">
        <name>heme</name>
        <dbReference type="ChEBI" id="CHEBI:30413"/>
    </cofactor>
</comment>
<dbReference type="OMA" id="PRCAYLA"/>
<keyword evidence="11 14" id="KW-0408">Iron</keyword>
<sequence>RRFSYWERRGVPAPKAWPFFGNIVQSFTQQKTVGQIFREIYHTYDTLPLVGAYRANEPVLIVRDPELISKILVKDSHVFFNNDFSVDPKLDAMQGASPFVQKDRQWKTTRTLLSPGFTSGKMKSLFPLIVNVNQRLSKYLESQPNIELGHTIETQNLCRRFTLDNVALSAFGIDGKCFESEESDFMRLANSFIAPGSFALSMLQMFPLISRLVALKAIPKAVEDTLTQIITDSLEHRKKNKVIASDYLQFIAQLGGLNYAEIAGHAATFFEDGYETSALVMSYLLFNLSRHQEVQARLRAEIEEQNEIGHDQLAKMPYLNACLFESMRICPVLEHYTRVCSRPYIYKTPSESPKHLQRMEVNIDAGTVCFVPFGGLCHDPVYFSRPEAFSPERFLDRDRQGFKRVFYPFGGGHRVCLGQRFGAMQVKMGIVEIIRRFQVSFDEKTHLPFAFLPWTVLNKVKGGVWLTYRKL</sequence>
<dbReference type="HOGENOM" id="CLU_001570_5_2_1"/>
<dbReference type="AlphaFoldDB" id="N6SY41"/>
<dbReference type="Pfam" id="PF00067">
    <property type="entry name" value="p450"/>
    <property type="match status" value="1"/>
</dbReference>
<keyword evidence="9" id="KW-0492">Microsome</keyword>
<evidence type="ECO:0000313" key="16">
    <source>
        <dbReference type="EMBL" id="ENN72699.1"/>
    </source>
</evidence>
<accession>N6SY41</accession>
<evidence type="ECO:0000256" key="10">
    <source>
        <dbReference type="ARBA" id="ARBA00023002"/>
    </source>
</evidence>
<dbReference type="PRINTS" id="PR00463">
    <property type="entry name" value="EP450I"/>
</dbReference>
<evidence type="ECO:0000256" key="6">
    <source>
        <dbReference type="ARBA" id="ARBA00022617"/>
    </source>
</evidence>
<dbReference type="GO" id="GO:0020037">
    <property type="term" value="F:heme binding"/>
    <property type="evidence" value="ECO:0007669"/>
    <property type="project" value="InterPro"/>
</dbReference>
<dbReference type="Gene3D" id="1.10.630.10">
    <property type="entry name" value="Cytochrome P450"/>
    <property type="match status" value="1"/>
</dbReference>
<keyword evidence="6 14" id="KW-0349">Heme</keyword>
<keyword evidence="10 15" id="KW-0560">Oxidoreductase</keyword>
<evidence type="ECO:0000256" key="5">
    <source>
        <dbReference type="ARBA" id="ARBA00010617"/>
    </source>
</evidence>
<dbReference type="GO" id="GO:0016705">
    <property type="term" value="F:oxidoreductase activity, acting on paired donors, with incorporation or reduction of molecular oxygen"/>
    <property type="evidence" value="ECO:0007669"/>
    <property type="project" value="InterPro"/>
</dbReference>
<keyword evidence="7 14" id="KW-0479">Metal-binding</keyword>
<dbReference type="PRINTS" id="PR00385">
    <property type="entry name" value="P450"/>
</dbReference>
<dbReference type="EMBL" id="KB741212">
    <property type="protein sequence ID" value="ENN72699.1"/>
    <property type="molecule type" value="Genomic_DNA"/>
</dbReference>
<dbReference type="OrthoDB" id="2789670at2759"/>
<evidence type="ECO:0000256" key="14">
    <source>
        <dbReference type="PIRSR" id="PIRSR602401-1"/>
    </source>
</evidence>
<evidence type="ECO:0000256" key="4">
    <source>
        <dbReference type="ARBA" id="ARBA00004406"/>
    </source>
</evidence>
<reference evidence="16" key="1">
    <citation type="journal article" date="2013" name="Genome Biol.">
        <title>Draft genome of the mountain pine beetle, Dendroctonus ponderosae Hopkins, a major forest pest.</title>
        <authorList>
            <person name="Keeling C.I."/>
            <person name="Yuen M.M."/>
            <person name="Liao N.Y."/>
            <person name="Docking T.R."/>
            <person name="Chan S.K."/>
            <person name="Taylor G.A."/>
            <person name="Palmquist D.L."/>
            <person name="Jackman S.D."/>
            <person name="Nguyen A."/>
            <person name="Li M."/>
            <person name="Henderson H."/>
            <person name="Janes J.K."/>
            <person name="Zhao Y."/>
            <person name="Pandoh P."/>
            <person name="Moore R."/>
            <person name="Sperling F.A."/>
            <person name="Huber D.P."/>
            <person name="Birol I."/>
            <person name="Jones S.J."/>
            <person name="Bohlmann J."/>
        </authorList>
    </citation>
    <scope>NUCLEOTIDE SEQUENCE</scope>
</reference>
<dbReference type="InterPro" id="IPR017972">
    <property type="entry name" value="Cyt_P450_CS"/>
</dbReference>
<gene>
    <name evidence="16" type="ORF">YQE_10637</name>
</gene>
<evidence type="ECO:0000256" key="3">
    <source>
        <dbReference type="ARBA" id="ARBA00004174"/>
    </source>
</evidence>
<evidence type="ECO:0000256" key="7">
    <source>
        <dbReference type="ARBA" id="ARBA00022723"/>
    </source>
</evidence>
<evidence type="ECO:0000256" key="2">
    <source>
        <dbReference type="ARBA" id="ARBA00003690"/>
    </source>
</evidence>
<evidence type="ECO:0000256" key="1">
    <source>
        <dbReference type="ARBA" id="ARBA00001971"/>
    </source>
</evidence>
<dbReference type="GO" id="GO:0005789">
    <property type="term" value="C:endoplasmic reticulum membrane"/>
    <property type="evidence" value="ECO:0007669"/>
    <property type="project" value="UniProtKB-SubCell"/>
</dbReference>
<protein>
    <submittedName>
        <fullName evidence="16">Uncharacterized protein</fullName>
    </submittedName>
</protein>
<name>N6SY41_DENPD</name>
<dbReference type="PANTHER" id="PTHR24292:SF84">
    <property type="entry name" value="CYTOCHROME P450 28A5-RELATED"/>
    <property type="match status" value="1"/>
</dbReference>
<proteinExistence type="inferred from homology"/>
<feature type="non-terminal residue" evidence="16">
    <location>
        <position position="1"/>
    </location>
</feature>
<keyword evidence="12 15" id="KW-0503">Monooxygenase</keyword>
<dbReference type="GO" id="GO:0005506">
    <property type="term" value="F:iron ion binding"/>
    <property type="evidence" value="ECO:0007669"/>
    <property type="project" value="InterPro"/>
</dbReference>
<evidence type="ECO:0000256" key="11">
    <source>
        <dbReference type="ARBA" id="ARBA00023004"/>
    </source>
</evidence>
<dbReference type="InterPro" id="IPR001128">
    <property type="entry name" value="Cyt_P450"/>
</dbReference>